<evidence type="ECO:0000256" key="6">
    <source>
        <dbReference type="SAM" id="Phobius"/>
    </source>
</evidence>
<keyword evidence="9" id="KW-1185">Reference proteome</keyword>
<feature type="transmembrane region" description="Helical" evidence="6">
    <location>
        <begin position="172"/>
        <end position="191"/>
    </location>
</feature>
<feature type="transmembrane region" description="Helical" evidence="6">
    <location>
        <begin position="104"/>
        <end position="127"/>
    </location>
</feature>
<reference evidence="8 9" key="1">
    <citation type="submission" date="2015-09" db="EMBL/GenBank/DDBJ databases">
        <title>Draft genome of a European isolate of the apple canker pathogen Neonectria ditissima.</title>
        <authorList>
            <person name="Gomez-Cortecero A."/>
            <person name="Harrison R.J."/>
            <person name="Armitage A.D."/>
        </authorList>
    </citation>
    <scope>NUCLEOTIDE SEQUENCE [LARGE SCALE GENOMIC DNA]</scope>
    <source>
        <strain evidence="8 9">R09/05</strain>
    </source>
</reference>
<keyword evidence="5 6" id="KW-0472">Membrane</keyword>
<feature type="transmembrane region" description="Helical" evidence="6">
    <location>
        <begin position="30"/>
        <end position="51"/>
    </location>
</feature>
<comment type="subcellular location">
    <subcellularLocation>
        <location evidence="1">Membrane</location>
        <topology evidence="1">Multi-pass membrane protein</topology>
    </subcellularLocation>
</comment>
<name>A0A0P7BWE9_9HYPO</name>
<dbReference type="Proteomes" id="UP000050424">
    <property type="component" value="Unassembled WGS sequence"/>
</dbReference>
<dbReference type="Gene3D" id="1.20.1250.20">
    <property type="entry name" value="MFS general substrate transporter like domains"/>
    <property type="match status" value="2"/>
</dbReference>
<dbReference type="InterPro" id="IPR020846">
    <property type="entry name" value="MFS_dom"/>
</dbReference>
<dbReference type="PROSITE" id="PS50850">
    <property type="entry name" value="MFS"/>
    <property type="match status" value="1"/>
</dbReference>
<dbReference type="OrthoDB" id="6133115at2759"/>
<feature type="transmembrane region" description="Helical" evidence="6">
    <location>
        <begin position="395"/>
        <end position="416"/>
    </location>
</feature>
<dbReference type="Pfam" id="PF00083">
    <property type="entry name" value="Sugar_tr"/>
    <property type="match status" value="1"/>
</dbReference>
<evidence type="ECO:0000256" key="3">
    <source>
        <dbReference type="ARBA" id="ARBA00022692"/>
    </source>
</evidence>
<organism evidence="8 9">
    <name type="scientific">Neonectria ditissima</name>
    <dbReference type="NCBI Taxonomy" id="78410"/>
    <lineage>
        <taxon>Eukaryota</taxon>
        <taxon>Fungi</taxon>
        <taxon>Dikarya</taxon>
        <taxon>Ascomycota</taxon>
        <taxon>Pezizomycotina</taxon>
        <taxon>Sordariomycetes</taxon>
        <taxon>Hypocreomycetidae</taxon>
        <taxon>Hypocreales</taxon>
        <taxon>Nectriaceae</taxon>
        <taxon>Neonectria</taxon>
    </lineage>
</organism>
<gene>
    <name evidence="8" type="ORF">AK830_g281</name>
</gene>
<comment type="similarity">
    <text evidence="2">Belongs to the major facilitator superfamily. Sugar transporter (TC 2.A.1.1) family.</text>
</comment>
<evidence type="ECO:0000256" key="4">
    <source>
        <dbReference type="ARBA" id="ARBA00022989"/>
    </source>
</evidence>
<evidence type="ECO:0000259" key="7">
    <source>
        <dbReference type="PROSITE" id="PS50850"/>
    </source>
</evidence>
<accession>A0A0P7BWE9</accession>
<dbReference type="PROSITE" id="PS00216">
    <property type="entry name" value="SUGAR_TRANSPORT_1"/>
    <property type="match status" value="1"/>
</dbReference>
<evidence type="ECO:0000256" key="2">
    <source>
        <dbReference type="ARBA" id="ARBA00010992"/>
    </source>
</evidence>
<dbReference type="GO" id="GO:0016020">
    <property type="term" value="C:membrane"/>
    <property type="evidence" value="ECO:0007669"/>
    <property type="project" value="UniProtKB-SubCell"/>
</dbReference>
<feature type="transmembrane region" description="Helical" evidence="6">
    <location>
        <begin position="332"/>
        <end position="354"/>
    </location>
</feature>
<dbReference type="InterPro" id="IPR036259">
    <property type="entry name" value="MFS_trans_sf"/>
</dbReference>
<feature type="transmembrane region" description="Helical" evidence="6">
    <location>
        <begin position="71"/>
        <end position="92"/>
    </location>
</feature>
<feature type="transmembrane region" description="Helical" evidence="6">
    <location>
        <begin position="139"/>
        <end position="160"/>
    </location>
</feature>
<feature type="domain" description="Major facilitator superfamily (MFS) profile" evidence="7">
    <location>
        <begin position="232"/>
        <end position="463"/>
    </location>
</feature>
<evidence type="ECO:0000313" key="8">
    <source>
        <dbReference type="EMBL" id="KPM46239.1"/>
    </source>
</evidence>
<feature type="transmembrane region" description="Helical" evidence="6">
    <location>
        <begin position="366"/>
        <end position="389"/>
    </location>
</feature>
<dbReference type="PANTHER" id="PTHR48022:SF3">
    <property type="entry name" value="HEXOSE TRANSPORTER PROTEIN (AFU_ORTHOLOGUE AFUA_8G04480)-RELATED"/>
    <property type="match status" value="1"/>
</dbReference>
<dbReference type="InterPro" id="IPR005829">
    <property type="entry name" value="Sugar_transporter_CS"/>
</dbReference>
<feature type="transmembrane region" description="Helical" evidence="6">
    <location>
        <begin position="298"/>
        <end position="320"/>
    </location>
</feature>
<evidence type="ECO:0000256" key="5">
    <source>
        <dbReference type="ARBA" id="ARBA00023136"/>
    </source>
</evidence>
<proteinExistence type="inferred from homology"/>
<sequence>MAQSEKSVREEVLPIPLEKPWYKQGHLLRLNYIILSLVLFSSANGYDGSIMGGLLALDTWNEFMDHPTGTYLGWIAAIYWLGNGFFFPVAAWVSNRYGRKPGILIGYIFLVTGIAGAWFGNSAPLLINEIAHPKHRSIASAFFMCGWHVGGSVSAWITFGCRNIPSDWSWRIPVTLQILIPLVALPGFLLAPESPRWLISVGQTEEATEIIAKHQAGGDKESPLVTSQVREIEETIIMEKEASWCGNGIVSYYLPLVLSSVGIKTVTEQTLISACMNVWNLLWSVGASMCVDRLGRRFLLTSASVMLVSFVAVTGLSGSFAETGSSKVGLAVVPFLFIFYAGYDIALTPFYTAYPCEIWPFGLRSMGLSVTWCSSVVALFFNTFVNAIALEALQWKYYFVFIAVLVLLLVTVYFAYPETRGYTLEQIATVFDGPDAVHSSVVITSASTTMDPGKVDLADRADN</sequence>
<comment type="caution">
    <text evidence="8">The sequence shown here is derived from an EMBL/GenBank/DDBJ whole genome shotgun (WGS) entry which is preliminary data.</text>
</comment>
<keyword evidence="4 6" id="KW-1133">Transmembrane helix</keyword>
<dbReference type="AlphaFoldDB" id="A0A0P7BWE9"/>
<evidence type="ECO:0000313" key="9">
    <source>
        <dbReference type="Proteomes" id="UP000050424"/>
    </source>
</evidence>
<dbReference type="GO" id="GO:0005351">
    <property type="term" value="F:carbohydrate:proton symporter activity"/>
    <property type="evidence" value="ECO:0007669"/>
    <property type="project" value="TreeGrafter"/>
</dbReference>
<protein>
    <recommendedName>
        <fullName evidence="7">Major facilitator superfamily (MFS) profile domain-containing protein</fullName>
    </recommendedName>
</protein>
<dbReference type="PANTHER" id="PTHR48022">
    <property type="entry name" value="PLASTIDIC GLUCOSE TRANSPORTER 4"/>
    <property type="match status" value="1"/>
</dbReference>
<dbReference type="EMBL" id="LKCW01000002">
    <property type="protein sequence ID" value="KPM46239.1"/>
    <property type="molecule type" value="Genomic_DNA"/>
</dbReference>
<dbReference type="SUPFAM" id="SSF103473">
    <property type="entry name" value="MFS general substrate transporter"/>
    <property type="match status" value="1"/>
</dbReference>
<evidence type="ECO:0000256" key="1">
    <source>
        <dbReference type="ARBA" id="ARBA00004141"/>
    </source>
</evidence>
<keyword evidence="3 6" id="KW-0812">Transmembrane</keyword>
<dbReference type="InterPro" id="IPR005828">
    <property type="entry name" value="MFS_sugar_transport-like"/>
</dbReference>
<dbReference type="InterPro" id="IPR050360">
    <property type="entry name" value="MFS_Sugar_Transporters"/>
</dbReference>